<dbReference type="SUPFAM" id="SSF55486">
    <property type="entry name" value="Metalloproteases ('zincins'), catalytic domain"/>
    <property type="match status" value="1"/>
</dbReference>
<keyword evidence="9" id="KW-0378">Hydrolase</keyword>
<proteinExistence type="inferred from homology"/>
<dbReference type="InterPro" id="IPR038502">
    <property type="entry name" value="M1_LTA-4_hydro/amino_C_sf"/>
</dbReference>
<comment type="function">
    <text evidence="2">Aminopeptidase that preferentially cleaves di- and tripeptides. Also has low epoxide hydrolase activity (in vitro). Can hydrolyze the epoxide leukotriene LTA(4) but it forms preferentially 5,6-dihydroxy-7,9,11,14-eicosatetraenoic acid rather than the cytokine leukotriene B(4) as the product compared to the homologous mammalian enzyme (in vitro).</text>
</comment>
<dbReference type="Gene3D" id="1.25.40.320">
    <property type="entry name" value="Peptidase M1, leukotriene A4 hydrolase/aminopeptidase C-terminal domain"/>
    <property type="match status" value="1"/>
</dbReference>
<dbReference type="GO" id="GO:0005829">
    <property type="term" value="C:cytosol"/>
    <property type="evidence" value="ECO:0007669"/>
    <property type="project" value="TreeGrafter"/>
</dbReference>
<evidence type="ECO:0000256" key="10">
    <source>
        <dbReference type="ARBA" id="ARBA00022833"/>
    </source>
</evidence>
<feature type="active site" description="Proton donor" evidence="15">
    <location>
        <position position="394"/>
    </location>
</feature>
<dbReference type="InterPro" id="IPR045357">
    <property type="entry name" value="Aminopeptidase_N-like_N"/>
</dbReference>
<dbReference type="GO" id="GO:0008237">
    <property type="term" value="F:metallopeptidase activity"/>
    <property type="evidence" value="ECO:0007669"/>
    <property type="project" value="UniProtKB-KW"/>
</dbReference>
<feature type="binding site" evidence="16">
    <location>
        <begin position="563"/>
        <end position="565"/>
    </location>
    <ligand>
        <name>a peptide</name>
        <dbReference type="ChEBI" id="CHEBI:60466"/>
    </ligand>
</feature>
<dbReference type="InterPro" id="IPR027268">
    <property type="entry name" value="Peptidase_M4/M1_CTD_sf"/>
</dbReference>
<evidence type="ECO:0000256" key="14">
    <source>
        <dbReference type="ARBA" id="ARBA00071930"/>
    </source>
</evidence>
<dbReference type="Gene3D" id="1.10.390.10">
    <property type="entry name" value="Neutral Protease Domain 2"/>
    <property type="match status" value="1"/>
</dbReference>
<dbReference type="SUPFAM" id="SSF48371">
    <property type="entry name" value="ARM repeat"/>
    <property type="match status" value="1"/>
</dbReference>
<feature type="active site" description="Proton acceptor" evidence="15">
    <location>
        <position position="307"/>
    </location>
</feature>
<feature type="binding site" evidence="17">
    <location>
        <position position="310"/>
    </location>
    <ligand>
        <name>Zn(2+)</name>
        <dbReference type="ChEBI" id="CHEBI:29105"/>
        <note>catalytic</note>
    </ligand>
</feature>
<dbReference type="PANTHER" id="PTHR45726:SF3">
    <property type="entry name" value="LEUKOTRIENE A-4 HYDROLASE"/>
    <property type="match status" value="1"/>
</dbReference>
<sequence length="614" mass="68814">MAPIDPHSYTDSTQPLTTHISLSLYFDFPSSTIHTSTLISLPKPHSGPFTLDTRTLSIASVLDPTSLSPLPFTLNPSTPDPVLGQALIVTLSGQSQVLVISKTSTLSSALQWLSPPQTFNKALPFVYTQCQSIHARSIFPCQDTPAARVCYDAKLNIPRQLSAVMSAKHLHRREPLGFGDAKGACDDSVWCGADRVVEEFVMEQPIPPHLFAFAVGELGFREVGPRTRVYSEAAPAVLDAAAREFAGTEEMIRVGERLFGPYDWERFDLLVLPPSFPYGGMENPRMVFLTPTVIKGDATGAQVVAHELAHSWTGNLITNKTNDHFWLNEGFTTYAERRIVEAVQGEDIAALNVGIGWRGLVDEMERFKDNMEFTKLKTNQEGVDPDDVYSQVPYEKGFQFLWRIERQIGRPAFDDFLKKYIATFKFQSIDTDTFLNFLKANLPGIENQIDLIAWTEGTGIPTDAMEPVSNIYTKIVTLANEFKVGRMPREDEVAEWHGQEWELYLENLSKSVEASQLQALDARYRLSESKDFEVKVAFLQLAISSRCKDYYAEVERTLKEVGRMKYLRPLYTALVQGAGKEEEKTFAKRVFAEARDGYHPIAQGVVEAILAKFV</sequence>
<dbReference type="AlphaFoldDB" id="A0AAV1C613"/>
<dbReference type="Pfam" id="PF01433">
    <property type="entry name" value="Peptidase_M1"/>
    <property type="match status" value="1"/>
</dbReference>
<dbReference type="InterPro" id="IPR049980">
    <property type="entry name" value="LTA4H_cat"/>
</dbReference>
<dbReference type="InterPro" id="IPR042097">
    <property type="entry name" value="Aminopeptidase_N-like_N_sf"/>
</dbReference>
<evidence type="ECO:0000256" key="4">
    <source>
        <dbReference type="ARBA" id="ARBA00010136"/>
    </source>
</evidence>
<evidence type="ECO:0000256" key="17">
    <source>
        <dbReference type="PIRSR" id="PIRSR634015-3"/>
    </source>
</evidence>
<dbReference type="FunFam" id="3.30.2010.30:FF:000001">
    <property type="entry name" value="Leukotriene A(4) hydrolase"/>
    <property type="match status" value="1"/>
</dbReference>
<dbReference type="InterPro" id="IPR016024">
    <property type="entry name" value="ARM-type_fold"/>
</dbReference>
<name>A0AAV1C613_OLDCO</name>
<evidence type="ECO:0000256" key="16">
    <source>
        <dbReference type="PIRSR" id="PIRSR634015-2"/>
    </source>
</evidence>
<dbReference type="Proteomes" id="UP001161247">
    <property type="component" value="Chromosome 1"/>
</dbReference>
<gene>
    <name evidence="19" type="ORF">OLC1_LOCUS3058</name>
</gene>
<comment type="cofactor">
    <cofactor evidence="17">
        <name>Zn(2+)</name>
        <dbReference type="ChEBI" id="CHEBI:29105"/>
    </cofactor>
    <text evidence="17">Binds 1 zinc ion per subunit.</text>
</comment>
<comment type="similarity">
    <text evidence="4">Belongs to the peptidase M1 family.</text>
</comment>
<evidence type="ECO:0000313" key="20">
    <source>
        <dbReference type="Proteomes" id="UP001161247"/>
    </source>
</evidence>
<feature type="binding site" evidence="17">
    <location>
        <position position="329"/>
    </location>
    <ligand>
        <name>Zn(2+)</name>
        <dbReference type="ChEBI" id="CHEBI:29105"/>
        <note>catalytic</note>
    </ligand>
</feature>
<comment type="subcellular location">
    <subcellularLocation>
        <location evidence="3">Cytoplasm</location>
    </subcellularLocation>
</comment>
<feature type="binding site" evidence="17">
    <location>
        <position position="306"/>
    </location>
    <ligand>
        <name>Zn(2+)</name>
        <dbReference type="ChEBI" id="CHEBI:29105"/>
        <note>catalytic</note>
    </ligand>
</feature>
<dbReference type="InterPro" id="IPR034015">
    <property type="entry name" value="M1_LTA4H"/>
</dbReference>
<comment type="catalytic activity">
    <reaction evidence="1">
        <text>an epoxide + H2O = an ethanediol</text>
        <dbReference type="Rhea" id="RHEA:19037"/>
        <dbReference type="ChEBI" id="CHEBI:15377"/>
        <dbReference type="ChEBI" id="CHEBI:32955"/>
        <dbReference type="ChEBI" id="CHEBI:140594"/>
        <dbReference type="EC" id="3.3.2.10"/>
    </reaction>
</comment>
<dbReference type="GO" id="GO:0004301">
    <property type="term" value="F:epoxide hydrolase activity"/>
    <property type="evidence" value="ECO:0007669"/>
    <property type="project" value="UniProtKB-EC"/>
</dbReference>
<dbReference type="PANTHER" id="PTHR45726">
    <property type="entry name" value="LEUKOTRIENE A-4 HYDROLASE"/>
    <property type="match status" value="1"/>
</dbReference>
<evidence type="ECO:0000313" key="19">
    <source>
        <dbReference type="EMBL" id="CAI9091030.1"/>
    </source>
</evidence>
<feature type="binding site" evidence="16">
    <location>
        <begin position="277"/>
        <end position="282"/>
    </location>
    <ligand>
        <name>a peptide</name>
        <dbReference type="ChEBI" id="CHEBI:60466"/>
    </ligand>
</feature>
<keyword evidence="6" id="KW-0963">Cytoplasm</keyword>
<evidence type="ECO:0000256" key="7">
    <source>
        <dbReference type="ARBA" id="ARBA00022670"/>
    </source>
</evidence>
<dbReference type="EMBL" id="OX459118">
    <property type="protein sequence ID" value="CAI9091030.1"/>
    <property type="molecule type" value="Genomic_DNA"/>
</dbReference>
<dbReference type="InterPro" id="IPR001930">
    <property type="entry name" value="Peptidase_M1"/>
</dbReference>
<evidence type="ECO:0000256" key="8">
    <source>
        <dbReference type="ARBA" id="ARBA00022723"/>
    </source>
</evidence>
<evidence type="ECO:0000256" key="3">
    <source>
        <dbReference type="ARBA" id="ARBA00004496"/>
    </source>
</evidence>
<evidence type="ECO:0000259" key="18">
    <source>
        <dbReference type="SMART" id="SM01263"/>
    </source>
</evidence>
<evidence type="ECO:0000256" key="5">
    <source>
        <dbReference type="ARBA" id="ARBA00013006"/>
    </source>
</evidence>
<feature type="domain" description="Peptidase M1 leukotriene A4 hydrolase/aminopeptidase C-terminal" evidence="18">
    <location>
        <begin position="470"/>
        <end position="610"/>
    </location>
</feature>
<dbReference type="Gene3D" id="2.60.40.1730">
    <property type="entry name" value="tricorn interacting facor f3 domain"/>
    <property type="match status" value="1"/>
</dbReference>
<evidence type="ECO:0000256" key="2">
    <source>
        <dbReference type="ARBA" id="ARBA00002142"/>
    </source>
</evidence>
<reference evidence="19" key="1">
    <citation type="submission" date="2023-03" db="EMBL/GenBank/DDBJ databases">
        <authorList>
            <person name="Julca I."/>
        </authorList>
    </citation>
    <scope>NUCLEOTIDE SEQUENCE</scope>
</reference>
<dbReference type="Gene3D" id="3.30.2010.30">
    <property type="match status" value="1"/>
</dbReference>
<dbReference type="FunFam" id="1.10.390.10:FF:000003">
    <property type="entry name" value="Leukotriene A(4) hydrolase"/>
    <property type="match status" value="1"/>
</dbReference>
<dbReference type="SUPFAM" id="SSF63737">
    <property type="entry name" value="Leukotriene A4 hydrolase N-terminal domain"/>
    <property type="match status" value="1"/>
</dbReference>
<evidence type="ECO:0000256" key="9">
    <source>
        <dbReference type="ARBA" id="ARBA00022801"/>
    </source>
</evidence>
<dbReference type="EC" id="3.3.2.10" evidence="5"/>
<evidence type="ECO:0000256" key="12">
    <source>
        <dbReference type="ARBA" id="ARBA00030177"/>
    </source>
</evidence>
<protein>
    <recommendedName>
        <fullName evidence="14">Leucine aminopeptidase</fullName>
        <ecNumber evidence="5">3.3.2.10</ecNumber>
    </recommendedName>
    <alternativeName>
        <fullName evidence="12">Epoxide hydrolase</fullName>
    </alternativeName>
    <alternativeName>
        <fullName evidence="13">Leukotriene A-4 hydrolase homolog</fullName>
    </alternativeName>
</protein>
<evidence type="ECO:0000256" key="11">
    <source>
        <dbReference type="ARBA" id="ARBA00023049"/>
    </source>
</evidence>
<keyword evidence="8 17" id="KW-0479">Metal-binding</keyword>
<feature type="binding site" evidence="16">
    <location>
        <begin position="129"/>
        <end position="131"/>
    </location>
    <ligand>
        <name>a peptide</name>
        <dbReference type="ChEBI" id="CHEBI:60466"/>
    </ligand>
</feature>
<dbReference type="SMART" id="SM01263">
    <property type="entry name" value="Leuk-A4-hydro_C"/>
    <property type="match status" value="1"/>
</dbReference>
<dbReference type="CDD" id="cd09599">
    <property type="entry name" value="M1_LTA4H"/>
    <property type="match status" value="1"/>
</dbReference>
<dbReference type="InterPro" id="IPR014782">
    <property type="entry name" value="Peptidase_M1_dom"/>
</dbReference>
<keyword evidence="7" id="KW-0645">Protease</keyword>
<accession>A0AAV1C613</accession>
<dbReference type="GO" id="GO:0006508">
    <property type="term" value="P:proteolysis"/>
    <property type="evidence" value="ECO:0007669"/>
    <property type="project" value="UniProtKB-KW"/>
</dbReference>
<dbReference type="Pfam" id="PF17900">
    <property type="entry name" value="Peptidase_M1_N"/>
    <property type="match status" value="1"/>
</dbReference>
<evidence type="ECO:0000256" key="6">
    <source>
        <dbReference type="ARBA" id="ARBA00022490"/>
    </source>
</evidence>
<dbReference type="Pfam" id="PF09127">
    <property type="entry name" value="Leuk-A4-hydro_C"/>
    <property type="match status" value="1"/>
</dbReference>
<keyword evidence="20" id="KW-1185">Reference proteome</keyword>
<dbReference type="PRINTS" id="PR00756">
    <property type="entry name" value="ALADIPTASE"/>
</dbReference>
<evidence type="ECO:0000256" key="1">
    <source>
        <dbReference type="ARBA" id="ARBA00001268"/>
    </source>
</evidence>
<keyword evidence="10 17" id="KW-0862">Zinc</keyword>
<dbReference type="InterPro" id="IPR015211">
    <property type="entry name" value="Peptidase_M1_C"/>
</dbReference>
<evidence type="ECO:0000256" key="13">
    <source>
        <dbReference type="ARBA" id="ARBA00031416"/>
    </source>
</evidence>
<evidence type="ECO:0000256" key="15">
    <source>
        <dbReference type="PIRSR" id="PIRSR634015-1"/>
    </source>
</evidence>
<organism evidence="19 20">
    <name type="scientific">Oldenlandia corymbosa var. corymbosa</name>
    <dbReference type="NCBI Taxonomy" id="529605"/>
    <lineage>
        <taxon>Eukaryota</taxon>
        <taxon>Viridiplantae</taxon>
        <taxon>Streptophyta</taxon>
        <taxon>Embryophyta</taxon>
        <taxon>Tracheophyta</taxon>
        <taxon>Spermatophyta</taxon>
        <taxon>Magnoliopsida</taxon>
        <taxon>eudicotyledons</taxon>
        <taxon>Gunneridae</taxon>
        <taxon>Pentapetalae</taxon>
        <taxon>asterids</taxon>
        <taxon>lamiids</taxon>
        <taxon>Gentianales</taxon>
        <taxon>Rubiaceae</taxon>
        <taxon>Rubioideae</taxon>
        <taxon>Spermacoceae</taxon>
        <taxon>Hedyotis-Oldenlandia complex</taxon>
        <taxon>Oldenlandia</taxon>
    </lineage>
</organism>
<keyword evidence="11" id="KW-0482">Metalloprotease</keyword>
<dbReference type="GO" id="GO:0008270">
    <property type="term" value="F:zinc ion binding"/>
    <property type="evidence" value="ECO:0007669"/>
    <property type="project" value="InterPro"/>
</dbReference>